<accession>A0ABW6QD61</accession>
<protein>
    <recommendedName>
        <fullName evidence="3">DUF4157 domain-containing protein</fullName>
    </recommendedName>
</protein>
<evidence type="ECO:0000313" key="2">
    <source>
        <dbReference type="Proteomes" id="UP001601627"/>
    </source>
</evidence>
<dbReference type="RefSeq" id="WP_388238551.1">
    <property type="nucleotide sequence ID" value="NZ_JBHVZQ010000029.1"/>
</dbReference>
<dbReference type="EMBL" id="JBHVZQ010000029">
    <property type="protein sequence ID" value="MFF1277011.1"/>
    <property type="molecule type" value="Genomic_DNA"/>
</dbReference>
<organism evidence="1 2">
    <name type="scientific">Streptomyces marokkonensis</name>
    <dbReference type="NCBI Taxonomy" id="324855"/>
    <lineage>
        <taxon>Bacteria</taxon>
        <taxon>Bacillati</taxon>
        <taxon>Actinomycetota</taxon>
        <taxon>Actinomycetes</taxon>
        <taxon>Kitasatosporales</taxon>
        <taxon>Streptomycetaceae</taxon>
        <taxon>Streptomyces</taxon>
    </lineage>
</organism>
<proteinExistence type="predicted"/>
<keyword evidence="2" id="KW-1185">Reference proteome</keyword>
<dbReference type="Proteomes" id="UP001601627">
    <property type="component" value="Unassembled WGS sequence"/>
</dbReference>
<gene>
    <name evidence="1" type="ORF">ACFVZC_26940</name>
</gene>
<name>A0ABW6QD61_9ACTN</name>
<reference evidence="1 2" key="1">
    <citation type="submission" date="2024-09" db="EMBL/GenBank/DDBJ databases">
        <title>The Natural Products Discovery Center: Release of the First 8490 Sequenced Strains for Exploring Actinobacteria Biosynthetic Diversity.</title>
        <authorList>
            <person name="Kalkreuter E."/>
            <person name="Kautsar S.A."/>
            <person name="Yang D."/>
            <person name="Bader C.D."/>
            <person name="Teijaro C.N."/>
            <person name="Fluegel L."/>
            <person name="Davis C.M."/>
            <person name="Simpson J.R."/>
            <person name="Lauterbach L."/>
            <person name="Steele A.D."/>
            <person name="Gui C."/>
            <person name="Meng S."/>
            <person name="Li G."/>
            <person name="Viehrig K."/>
            <person name="Ye F."/>
            <person name="Su P."/>
            <person name="Kiefer A.F."/>
            <person name="Nichols A."/>
            <person name="Cepeda A.J."/>
            <person name="Yan W."/>
            <person name="Fan B."/>
            <person name="Jiang Y."/>
            <person name="Adhikari A."/>
            <person name="Zheng C.-J."/>
            <person name="Schuster L."/>
            <person name="Cowan T.M."/>
            <person name="Smanski M.J."/>
            <person name="Chevrette M.G."/>
            <person name="De Carvalho L.P.S."/>
            <person name="Shen B."/>
        </authorList>
    </citation>
    <scope>NUCLEOTIDE SEQUENCE [LARGE SCALE GENOMIC DNA]</scope>
    <source>
        <strain evidence="1 2">NPDC058328</strain>
    </source>
</reference>
<evidence type="ECO:0008006" key="3">
    <source>
        <dbReference type="Google" id="ProtNLM"/>
    </source>
</evidence>
<sequence length="426" mass="46013">MLILVGRARAIKKYAMTSLTQSIRRFHLYAPPRVISLREVADSLGAERPVSARDVLRRLDAVPGELRLAEPVTTDTALGGRVEMVLRSDGTYTSNGHMRATGFPSFAFVVYPTVDDGGGRFRALAVHQGRVFGTDTPGDRQKNWSEDGRNEDIRQNWLTFARDARLTVRKEWEVSGVLGTLGDIATAVAQFVGAAAVTGSGGTAAALVIGSRLGEAAGEPWPFPQLPVGVTIASGVLLVFGPAAIVPALAAGAVAEALVEHRPLSEEEAAFAAKVFGPTLPSREQIILTNISGLDNRAFVIPGAGGSYLVNLGEHFDDPMALKGRYTQRGQVLIHELTHVWQAKRWPATTYFCQGVFESTYEPGGDASKPWSAYGIEQQATIVDRWYGADPGFLAGEFQKPHPDFTRKAAHPFDHYINAHIRAGIT</sequence>
<comment type="caution">
    <text evidence="1">The sequence shown here is derived from an EMBL/GenBank/DDBJ whole genome shotgun (WGS) entry which is preliminary data.</text>
</comment>
<evidence type="ECO:0000313" key="1">
    <source>
        <dbReference type="EMBL" id="MFF1277011.1"/>
    </source>
</evidence>